<dbReference type="InterPro" id="IPR012336">
    <property type="entry name" value="Thioredoxin-like_fold"/>
</dbReference>
<dbReference type="CDD" id="cd03020">
    <property type="entry name" value="DsbA_DsbC_DsbG"/>
    <property type="match status" value="1"/>
</dbReference>
<dbReference type="PANTHER" id="PTHR35272:SF3">
    <property type="entry name" value="THIOL:DISULFIDE INTERCHANGE PROTEIN DSBC"/>
    <property type="match status" value="1"/>
</dbReference>
<dbReference type="InterPro" id="IPR018950">
    <property type="entry name" value="DiS-bond_isomerase_DsbC/G_N"/>
</dbReference>
<keyword evidence="4 7" id="KW-0574">Periplasm</keyword>
<dbReference type="InterPro" id="IPR009094">
    <property type="entry name" value="DiS-bond_isomerase_DsbC/G_N_sf"/>
</dbReference>
<name>A0A545UAG4_9GAMM</name>
<dbReference type="SUPFAM" id="SSF52833">
    <property type="entry name" value="Thioredoxin-like"/>
    <property type="match status" value="1"/>
</dbReference>
<evidence type="ECO:0000256" key="2">
    <source>
        <dbReference type="ARBA" id="ARBA00009813"/>
    </source>
</evidence>
<evidence type="ECO:0000256" key="6">
    <source>
        <dbReference type="ARBA" id="ARBA00023284"/>
    </source>
</evidence>
<dbReference type="EMBL" id="VIKS01000010">
    <property type="protein sequence ID" value="TQV86450.1"/>
    <property type="molecule type" value="Genomic_DNA"/>
</dbReference>
<protein>
    <recommendedName>
        <fullName evidence="7">Thiol:disulfide interchange protein</fullName>
    </recommendedName>
</protein>
<keyword evidence="5" id="KW-1015">Disulfide bond</keyword>
<dbReference type="Gene3D" id="3.10.450.70">
    <property type="entry name" value="Disulphide bond isomerase, DsbC/G, N-terminal"/>
    <property type="match status" value="1"/>
</dbReference>
<comment type="caution">
    <text evidence="11">The sequence shown here is derived from an EMBL/GenBank/DDBJ whole genome shotgun (WGS) entry which is preliminary data.</text>
</comment>
<evidence type="ECO:0000256" key="8">
    <source>
        <dbReference type="SAM" id="MobiDB-lite"/>
    </source>
</evidence>
<dbReference type="Pfam" id="PF13098">
    <property type="entry name" value="Thioredoxin_2"/>
    <property type="match status" value="1"/>
</dbReference>
<dbReference type="InterPro" id="IPR051470">
    <property type="entry name" value="Thiol:disulfide_interchange"/>
</dbReference>
<keyword evidence="3 7" id="KW-0732">Signal</keyword>
<evidence type="ECO:0000256" key="5">
    <source>
        <dbReference type="ARBA" id="ARBA00023157"/>
    </source>
</evidence>
<reference evidence="11 12" key="1">
    <citation type="submission" date="2019-07" db="EMBL/GenBank/DDBJ databases">
        <title>Draft genome for Aliikangiella sp. M105.</title>
        <authorList>
            <person name="Wang G."/>
        </authorList>
    </citation>
    <scope>NUCLEOTIDE SEQUENCE [LARGE SCALE GENOMIC DNA]</scope>
    <source>
        <strain evidence="11 12">M105</strain>
    </source>
</reference>
<dbReference type="Gene3D" id="3.40.30.10">
    <property type="entry name" value="Glutaredoxin"/>
    <property type="match status" value="1"/>
</dbReference>
<feature type="domain" description="Disulphide bond isomerase DsbC/G N-terminal" evidence="9">
    <location>
        <begin position="66"/>
        <end position="121"/>
    </location>
</feature>
<sequence>MSIKQKLTVSGVVIFSALILGYGVSSREALDTQVSQEPGSIKSAQTESRPASLTATPTSADGKILEEIKISLEKKLPGIEIIAVEPSPLEGFYQAFYGDELLYVTADGRFLFTGNLLELAKERPINHSQVAIMAMDKKRAPARAEAIAQVSESDMVVFKAEEEKYVVTVFTDVDCAYCRKLHREIPQLNSGGVTVRYMAYPRAGIGSDAYRKLVSVWCADDKTAAMDDAKLKRKFGQKSCKNPIADQFKMTRSLSLSGTPAIILSTGEIVGGYLPAAQLINVLSEKLADSPDSSKNTGQSGR</sequence>
<feature type="domain" description="Thioredoxin-like fold" evidence="10">
    <location>
        <begin position="160"/>
        <end position="283"/>
    </location>
</feature>
<dbReference type="InterPro" id="IPR036249">
    <property type="entry name" value="Thioredoxin-like_sf"/>
</dbReference>
<comment type="similarity">
    <text evidence="2 7">Belongs to the thioredoxin family. DsbC subfamily.</text>
</comment>
<organism evidence="11 12">
    <name type="scientific">Aliikangiella coralliicola</name>
    <dbReference type="NCBI Taxonomy" id="2592383"/>
    <lineage>
        <taxon>Bacteria</taxon>
        <taxon>Pseudomonadati</taxon>
        <taxon>Pseudomonadota</taxon>
        <taxon>Gammaproteobacteria</taxon>
        <taxon>Oceanospirillales</taxon>
        <taxon>Pleioneaceae</taxon>
        <taxon>Aliikangiella</taxon>
    </lineage>
</organism>
<evidence type="ECO:0000256" key="3">
    <source>
        <dbReference type="ARBA" id="ARBA00022729"/>
    </source>
</evidence>
<evidence type="ECO:0000259" key="9">
    <source>
        <dbReference type="Pfam" id="PF10411"/>
    </source>
</evidence>
<accession>A0A545UAG4</accession>
<proteinExistence type="inferred from homology"/>
<dbReference type="SUPFAM" id="SSF54423">
    <property type="entry name" value="DsbC/DsbG N-terminal domain-like"/>
    <property type="match status" value="1"/>
</dbReference>
<dbReference type="GO" id="GO:0042597">
    <property type="term" value="C:periplasmic space"/>
    <property type="evidence" value="ECO:0007669"/>
    <property type="project" value="UniProtKB-SubCell"/>
</dbReference>
<dbReference type="Proteomes" id="UP000315439">
    <property type="component" value="Unassembled WGS sequence"/>
</dbReference>
<evidence type="ECO:0000259" key="10">
    <source>
        <dbReference type="Pfam" id="PF13098"/>
    </source>
</evidence>
<keyword evidence="6 7" id="KW-0676">Redox-active center</keyword>
<evidence type="ECO:0000313" key="11">
    <source>
        <dbReference type="EMBL" id="TQV86450.1"/>
    </source>
</evidence>
<evidence type="ECO:0000313" key="12">
    <source>
        <dbReference type="Proteomes" id="UP000315439"/>
    </source>
</evidence>
<dbReference type="PANTHER" id="PTHR35272">
    <property type="entry name" value="THIOL:DISULFIDE INTERCHANGE PROTEIN DSBC-RELATED"/>
    <property type="match status" value="1"/>
</dbReference>
<comment type="subcellular location">
    <subcellularLocation>
        <location evidence="1 7">Periplasm</location>
    </subcellularLocation>
</comment>
<comment type="function">
    <text evidence="7">Required for disulfide bond formation in some periplasmic proteins. Acts by transferring its disulfide bond to other proteins and is reduced in the process.</text>
</comment>
<evidence type="ECO:0000256" key="4">
    <source>
        <dbReference type="ARBA" id="ARBA00022764"/>
    </source>
</evidence>
<dbReference type="RefSeq" id="WP_142932373.1">
    <property type="nucleotide sequence ID" value="NZ_ML660166.1"/>
</dbReference>
<keyword evidence="12" id="KW-1185">Reference proteome</keyword>
<evidence type="ECO:0000256" key="7">
    <source>
        <dbReference type="RuleBase" id="RU364038"/>
    </source>
</evidence>
<dbReference type="AlphaFoldDB" id="A0A545UAG4"/>
<dbReference type="OrthoDB" id="12976at2"/>
<feature type="region of interest" description="Disordered" evidence="8">
    <location>
        <begin position="36"/>
        <end position="56"/>
    </location>
</feature>
<gene>
    <name evidence="11" type="ORF">FLL46_16155</name>
</gene>
<evidence type="ECO:0000256" key="1">
    <source>
        <dbReference type="ARBA" id="ARBA00004418"/>
    </source>
</evidence>
<dbReference type="Pfam" id="PF10411">
    <property type="entry name" value="DsbC_N"/>
    <property type="match status" value="1"/>
</dbReference>
<dbReference type="InterPro" id="IPR033954">
    <property type="entry name" value="DiS-bond_Isoase_DsbC/G"/>
</dbReference>